<dbReference type="AlphaFoldDB" id="A0A3M0T812"/>
<reference evidence="1 2" key="1">
    <citation type="submission" date="2018-10" db="EMBL/GenBank/DDBJ databases">
        <title>Genome-centric metagenomics revealed C2 chemical producing, CO utilizing Clostridium with novel acetogenic gene cluster.</title>
        <authorList>
            <person name="Kang H."/>
            <person name="Park B."/>
            <person name="Choi I.G."/>
            <person name="Chang I.S."/>
        </authorList>
    </citation>
    <scope>NUCLEOTIDE SEQUENCE [LARGE SCALE GENOMIC DNA]</scope>
    <source>
        <strain evidence="1 2">H21-9</strain>
    </source>
</reference>
<protein>
    <submittedName>
        <fullName evidence="1">Uncharacterized protein</fullName>
    </submittedName>
</protein>
<comment type="caution">
    <text evidence="1">The sequence shown here is derived from an EMBL/GenBank/DDBJ whole genome shotgun (WGS) entry which is preliminary data.</text>
</comment>
<organism evidence="1 2">
    <name type="scientific">Clostridium autoethanogenum</name>
    <dbReference type="NCBI Taxonomy" id="84023"/>
    <lineage>
        <taxon>Bacteria</taxon>
        <taxon>Bacillati</taxon>
        <taxon>Bacillota</taxon>
        <taxon>Clostridia</taxon>
        <taxon>Eubacteriales</taxon>
        <taxon>Clostridiaceae</taxon>
        <taxon>Clostridium</taxon>
    </lineage>
</organism>
<dbReference type="Proteomes" id="UP000277999">
    <property type="component" value="Unassembled WGS sequence"/>
</dbReference>
<evidence type="ECO:0000313" key="2">
    <source>
        <dbReference type="Proteomes" id="UP000277999"/>
    </source>
</evidence>
<proteinExistence type="predicted"/>
<sequence length="60" mass="7095">MNSKNSETLKKIIAHKQKKIVVNILKPNKYIVIKPDIPQRSGEDLISKVNRLYLEFIQRY</sequence>
<accession>A0A3M0T812</accession>
<gene>
    <name evidence="1" type="ORF">D9O40_03595</name>
</gene>
<name>A0A3M0T812_9CLOT</name>
<dbReference type="RefSeq" id="WP_122057961.1">
    <property type="nucleotide sequence ID" value="NZ_RFAQ01000006.1"/>
</dbReference>
<evidence type="ECO:0000313" key="1">
    <source>
        <dbReference type="EMBL" id="RMD03238.1"/>
    </source>
</evidence>
<dbReference type="EMBL" id="RFAQ01000006">
    <property type="protein sequence ID" value="RMD03238.1"/>
    <property type="molecule type" value="Genomic_DNA"/>
</dbReference>